<comment type="caution">
    <text evidence="1">The sequence shown here is derived from an EMBL/GenBank/DDBJ whole genome shotgun (WGS) entry which is preliminary data.</text>
</comment>
<dbReference type="RefSeq" id="WP_336474373.1">
    <property type="nucleotide sequence ID" value="NZ_JBAWSX010000021.1"/>
</dbReference>
<sequence length="122" mass="13904">MAIIMSIYTNENISSDIYAKIFFDTIQEIGLGFTKISPHEPINKEFTIEKAIEMWTLTEPGCYDDELDALIGTAGGLHGKGKGFSCMVNWWESPKEKSISYLLVSFQTKIFTRYKDEIMIAF</sequence>
<evidence type="ECO:0000313" key="2">
    <source>
        <dbReference type="Proteomes" id="UP001372526"/>
    </source>
</evidence>
<name>A0ABU8FQY6_9BACI</name>
<protein>
    <submittedName>
        <fullName evidence="1">Uncharacterized protein</fullName>
    </submittedName>
</protein>
<organism evidence="1 2">
    <name type="scientific">Bacillus bruguierae</name>
    <dbReference type="NCBI Taxonomy" id="3127667"/>
    <lineage>
        <taxon>Bacteria</taxon>
        <taxon>Bacillati</taxon>
        <taxon>Bacillota</taxon>
        <taxon>Bacilli</taxon>
        <taxon>Bacillales</taxon>
        <taxon>Bacillaceae</taxon>
        <taxon>Bacillus</taxon>
    </lineage>
</organism>
<accession>A0ABU8FQY6</accession>
<proteinExistence type="predicted"/>
<evidence type="ECO:0000313" key="1">
    <source>
        <dbReference type="EMBL" id="MEI4804095.1"/>
    </source>
</evidence>
<gene>
    <name evidence="1" type="ORF">WAZ07_23375</name>
</gene>
<keyword evidence="2" id="KW-1185">Reference proteome</keyword>
<reference evidence="1 2" key="1">
    <citation type="submission" date="2024-01" db="EMBL/GenBank/DDBJ databases">
        <title>Seven novel Bacillus-like species.</title>
        <authorList>
            <person name="Liu G."/>
        </authorList>
    </citation>
    <scope>NUCLEOTIDE SEQUENCE [LARGE SCALE GENOMIC DNA]</scope>
    <source>
        <strain evidence="1 2">FJAT-51639</strain>
    </source>
</reference>
<dbReference type="Proteomes" id="UP001372526">
    <property type="component" value="Unassembled WGS sequence"/>
</dbReference>
<dbReference type="EMBL" id="JBAWSX010000021">
    <property type="protein sequence ID" value="MEI4804095.1"/>
    <property type="molecule type" value="Genomic_DNA"/>
</dbReference>